<evidence type="ECO:0000313" key="3">
    <source>
        <dbReference type="EMBL" id="MST31480.1"/>
    </source>
</evidence>
<dbReference type="SUPFAM" id="SSF55060">
    <property type="entry name" value="GHMP Kinase, C-terminal domain"/>
    <property type="match status" value="1"/>
</dbReference>
<evidence type="ECO:0000256" key="1">
    <source>
        <dbReference type="ARBA" id="ARBA00022679"/>
    </source>
</evidence>
<evidence type="ECO:0000259" key="2">
    <source>
        <dbReference type="Pfam" id="PF08544"/>
    </source>
</evidence>
<name>A0ABW9QNW6_9ACTN</name>
<protein>
    <recommendedName>
        <fullName evidence="2">GHMP kinase C-terminal domain-containing protein</fullName>
    </recommendedName>
</protein>
<keyword evidence="1" id="KW-0808">Transferase</keyword>
<organism evidence="3 4">
    <name type="scientific">Acidiferrimicrobium australe</name>
    <dbReference type="NCBI Taxonomy" id="2664430"/>
    <lineage>
        <taxon>Bacteria</taxon>
        <taxon>Bacillati</taxon>
        <taxon>Actinomycetota</taxon>
        <taxon>Acidimicrobiia</taxon>
        <taxon>Acidimicrobiales</taxon>
        <taxon>Acidimicrobiaceae</taxon>
        <taxon>Acidiferrimicrobium</taxon>
    </lineage>
</organism>
<comment type="caution">
    <text evidence="3">The sequence shown here is derived from an EMBL/GenBank/DDBJ whole genome shotgun (WGS) entry which is preliminary data.</text>
</comment>
<dbReference type="EMBL" id="WJHE01000075">
    <property type="protein sequence ID" value="MST31480.1"/>
    <property type="molecule type" value="Genomic_DNA"/>
</dbReference>
<dbReference type="Gene3D" id="3.30.70.890">
    <property type="entry name" value="GHMP kinase, C-terminal domain"/>
    <property type="match status" value="1"/>
</dbReference>
<dbReference type="InterPro" id="IPR013750">
    <property type="entry name" value="GHMP_kinase_C_dom"/>
</dbReference>
<reference evidence="3 4" key="1">
    <citation type="submission" date="2019-11" db="EMBL/GenBank/DDBJ databases">
        <title>Acidiferrimicrobium australis gen. nov., sp. nov., an acidophilic and obligately heterotrophic, member of the Actinobacteria that catalyses dissimilatory oxido- reduction of iron isolated from metal-rich acidic water in Chile.</title>
        <authorList>
            <person name="Gonzalez D."/>
            <person name="Huber K."/>
            <person name="Hedrich S."/>
            <person name="Rojas-Villalobos C."/>
            <person name="Quatrini R."/>
            <person name="Dinamarca M.A."/>
            <person name="Schwarz A."/>
            <person name="Canales C."/>
            <person name="Nancucheo I."/>
        </authorList>
    </citation>
    <scope>NUCLEOTIDE SEQUENCE [LARGE SCALE GENOMIC DNA]</scope>
    <source>
        <strain evidence="3 4">USS-CCA1</strain>
    </source>
</reference>
<accession>A0ABW9QNW6</accession>
<dbReference type="Pfam" id="PF08544">
    <property type="entry name" value="GHMP_kinases_C"/>
    <property type="match status" value="1"/>
</dbReference>
<evidence type="ECO:0000313" key="4">
    <source>
        <dbReference type="Proteomes" id="UP000437736"/>
    </source>
</evidence>
<keyword evidence="4" id="KW-1185">Reference proteome</keyword>
<dbReference type="Proteomes" id="UP000437736">
    <property type="component" value="Unassembled WGS sequence"/>
</dbReference>
<sequence length="105" mass="10432">MGLLVAGLADAGQLIAEAGDDRLHQDARSHLFPEAPALLAGLRAAGALTSFWSGAGPSLLGLCRSADAEAVGKEGAGLLAAAGVPGHVRVLAPDLDGVVVEPVHH</sequence>
<dbReference type="InterPro" id="IPR036554">
    <property type="entry name" value="GHMP_kinase_C_sf"/>
</dbReference>
<gene>
    <name evidence="3" type="ORF">GHK86_01870</name>
</gene>
<feature type="domain" description="GHMP kinase C-terminal" evidence="2">
    <location>
        <begin position="9"/>
        <end position="71"/>
    </location>
</feature>
<proteinExistence type="predicted"/>